<evidence type="ECO:0000313" key="1">
    <source>
        <dbReference type="EMBL" id="MBW0144910.1"/>
    </source>
</evidence>
<proteinExistence type="predicted"/>
<comment type="caution">
    <text evidence="1">The sequence shown here is derived from an EMBL/GenBank/DDBJ whole genome shotgun (WGS) entry which is preliminary data.</text>
</comment>
<dbReference type="Proteomes" id="UP000698028">
    <property type="component" value="Unassembled WGS sequence"/>
</dbReference>
<reference evidence="1 2" key="1">
    <citation type="submission" date="2021-07" db="EMBL/GenBank/DDBJ databases">
        <title>The draft genome sequence of Sphingomicrobium sp. B8.</title>
        <authorList>
            <person name="Mu L."/>
        </authorList>
    </citation>
    <scope>NUCLEOTIDE SEQUENCE [LARGE SCALE GENOMIC DNA]</scope>
    <source>
        <strain evidence="1 2">B8</strain>
    </source>
</reference>
<organism evidence="1 2">
    <name type="scientific">Sphingomicrobium clamense</name>
    <dbReference type="NCBI Taxonomy" id="2851013"/>
    <lineage>
        <taxon>Bacteria</taxon>
        <taxon>Pseudomonadati</taxon>
        <taxon>Pseudomonadota</taxon>
        <taxon>Alphaproteobacteria</taxon>
        <taxon>Sphingomonadales</taxon>
        <taxon>Sphingomonadaceae</taxon>
        <taxon>Sphingomicrobium</taxon>
    </lineage>
</organism>
<evidence type="ECO:0000313" key="2">
    <source>
        <dbReference type="Proteomes" id="UP000698028"/>
    </source>
</evidence>
<accession>A0ABS6V5S4</accession>
<name>A0ABS6V5S4_9SPHN</name>
<protein>
    <submittedName>
        <fullName evidence="1">Uncharacterized protein</fullName>
    </submittedName>
</protein>
<dbReference type="RefSeq" id="WP_218632859.1">
    <property type="nucleotide sequence ID" value="NZ_JAHVAH010000001.1"/>
</dbReference>
<keyword evidence="2" id="KW-1185">Reference proteome</keyword>
<sequence length="425" mass="45557">MKQFFAVTLALGACAPALPPAEPASIAPTADERWRSLPDWSTVDRLRASADIDAMRALVSANPNSAIAQRRLLVAAFQAGDADVARDALAQMSAMELLLQPASNEQLSKLVDTAQETSREVEPLRAAVTNSVALFSIPADIRLSEAIAHDPATGRWLTGSVVDRTLHVSSDGSNWQRVPTRTLGSVMGILVDEERRTLWISCGRIEQTRSPQTGFVGLVALDLDTLEEKRRITAPREVEALGDLALAPDGAVLASSPTSGEVWRLGPGRGQLAPLIAKGHLSSPQGIVVHPSGRFAYVADWAYGIAMVDIDSRSLKRLSGPANLALDGTDTMFWHDGDLIAVQNGLAPKRIVRLSLDEDGTTVTGATLLERAVPEWGEPTTGQIVGNALVYASDPQWERYGEEGAIEGEETLRPSVVRRMVLGAQ</sequence>
<gene>
    <name evidence="1" type="ORF">KTQ36_06330</name>
</gene>
<dbReference type="EMBL" id="JAHVAH010000001">
    <property type="protein sequence ID" value="MBW0144910.1"/>
    <property type="molecule type" value="Genomic_DNA"/>
</dbReference>